<dbReference type="Pfam" id="PF04193">
    <property type="entry name" value="PQ-loop"/>
    <property type="match status" value="1"/>
</dbReference>
<comment type="subcellular location">
    <subcellularLocation>
        <location evidence="1">Membrane</location>
        <topology evidence="1">Multi-pass membrane protein</topology>
    </subcellularLocation>
</comment>
<feature type="transmembrane region" description="Helical" evidence="5">
    <location>
        <begin position="37"/>
        <end position="58"/>
    </location>
</feature>
<gene>
    <name evidence="6" type="ORF">SAPIS_v1c04550</name>
</gene>
<evidence type="ECO:0000256" key="2">
    <source>
        <dbReference type="ARBA" id="ARBA00022692"/>
    </source>
</evidence>
<keyword evidence="3 5" id="KW-1133">Transmembrane helix</keyword>
<dbReference type="Gene3D" id="1.20.1280.290">
    <property type="match status" value="1"/>
</dbReference>
<protein>
    <recommendedName>
        <fullName evidence="8">MtN3 and saliva related transmembrane protein</fullName>
    </recommendedName>
</protein>
<dbReference type="InterPro" id="IPR006603">
    <property type="entry name" value="PQ-loop_rpt"/>
</dbReference>
<keyword evidence="7" id="KW-1185">Reference proteome</keyword>
<dbReference type="RefSeq" id="WP_023789247.1">
    <property type="nucleotide sequence ID" value="NC_022998.1"/>
</dbReference>
<dbReference type="KEGG" id="sapi:SAPIS_v1c04550"/>
<evidence type="ECO:0000256" key="5">
    <source>
        <dbReference type="SAM" id="Phobius"/>
    </source>
</evidence>
<feature type="transmembrane region" description="Helical" evidence="5">
    <location>
        <begin position="64"/>
        <end position="83"/>
    </location>
</feature>
<evidence type="ECO:0000313" key="7">
    <source>
        <dbReference type="Proteomes" id="UP000018550"/>
    </source>
</evidence>
<dbReference type="PATRIC" id="fig|1276258.3.peg.456"/>
<dbReference type="EMBL" id="CP006682">
    <property type="protein sequence ID" value="AHB36300.1"/>
    <property type="molecule type" value="Genomic_DNA"/>
</dbReference>
<proteinExistence type="predicted"/>
<evidence type="ECO:0008006" key="8">
    <source>
        <dbReference type="Google" id="ProtNLM"/>
    </source>
</evidence>
<keyword evidence="4 5" id="KW-0472">Membrane</keyword>
<feature type="transmembrane region" description="Helical" evidence="5">
    <location>
        <begin position="6"/>
        <end position="25"/>
    </location>
</feature>
<dbReference type="eggNOG" id="COG4095">
    <property type="taxonomic scope" value="Bacteria"/>
</dbReference>
<evidence type="ECO:0000313" key="6">
    <source>
        <dbReference type="EMBL" id="AHB36300.1"/>
    </source>
</evidence>
<dbReference type="HOGENOM" id="CLU_135915_2_1_14"/>
<dbReference type="OrthoDB" id="122062at2"/>
<dbReference type="GO" id="GO:0016020">
    <property type="term" value="C:membrane"/>
    <property type="evidence" value="ECO:0007669"/>
    <property type="project" value="UniProtKB-SubCell"/>
</dbReference>
<dbReference type="STRING" id="1276258.SAPIS_v1c04550"/>
<organism evidence="6 7">
    <name type="scientific">Spiroplasma apis B31</name>
    <dbReference type="NCBI Taxonomy" id="1276258"/>
    <lineage>
        <taxon>Bacteria</taxon>
        <taxon>Bacillati</taxon>
        <taxon>Mycoplasmatota</taxon>
        <taxon>Mollicutes</taxon>
        <taxon>Entomoplasmatales</taxon>
        <taxon>Spiroplasmataceae</taxon>
        <taxon>Spiroplasma</taxon>
    </lineage>
</organism>
<dbReference type="AlphaFoldDB" id="V5RKG3"/>
<evidence type="ECO:0000256" key="1">
    <source>
        <dbReference type="ARBA" id="ARBA00004141"/>
    </source>
</evidence>
<reference evidence="6 7" key="1">
    <citation type="journal article" date="2014" name="Genome Announc.">
        <title>Complete Genome Sequence of Spiroplasma apis B31T (ATCC 33834), a Bacterium Associated with May Disease of Honeybees (Apis mellifera).</title>
        <authorList>
            <person name="Ku C."/>
            <person name="Lo W.S."/>
            <person name="Chen L.L."/>
            <person name="Kuo C.H."/>
        </authorList>
    </citation>
    <scope>NUCLEOTIDE SEQUENCE [LARGE SCALE GENOMIC DNA]</scope>
    <source>
        <strain evidence="6">B31</strain>
    </source>
</reference>
<sequence length="91" mass="10434">MEIFIQIVSWFATIVSCIRFIPQLIKIIVTKSSKDVSLIMYIIAVLAALLWLIAAVMIMNYPLIVTNVIVFIIASFILTFKIWEINKSKKD</sequence>
<keyword evidence="2 5" id="KW-0812">Transmembrane</keyword>
<dbReference type="Proteomes" id="UP000018550">
    <property type="component" value="Chromosome"/>
</dbReference>
<evidence type="ECO:0000256" key="3">
    <source>
        <dbReference type="ARBA" id="ARBA00022989"/>
    </source>
</evidence>
<accession>V5RKG3</accession>
<evidence type="ECO:0000256" key="4">
    <source>
        <dbReference type="ARBA" id="ARBA00023136"/>
    </source>
</evidence>
<name>V5RKG3_SPIAP</name>